<name>A0A8T1KFH3_9STRA</name>
<dbReference type="EMBL" id="RCMG01000416">
    <property type="protein sequence ID" value="KAG2854618.1"/>
    <property type="molecule type" value="Genomic_DNA"/>
</dbReference>
<dbReference type="Proteomes" id="UP000736787">
    <property type="component" value="Unassembled WGS sequence"/>
</dbReference>
<accession>A0A8T1KFH3</accession>
<dbReference type="EMBL" id="RCMK01000386">
    <property type="protein sequence ID" value="KAG2931867.1"/>
    <property type="molecule type" value="Genomic_DNA"/>
</dbReference>
<evidence type="ECO:0000313" key="2">
    <source>
        <dbReference type="EMBL" id="KAG2913437.1"/>
    </source>
</evidence>
<proteinExistence type="predicted"/>
<evidence type="ECO:0000313" key="5">
    <source>
        <dbReference type="Proteomes" id="UP000735874"/>
    </source>
</evidence>
<evidence type="ECO:0000313" key="4">
    <source>
        <dbReference type="EMBL" id="KAG2977719.1"/>
    </source>
</evidence>
<dbReference type="AlphaFoldDB" id="A0A8T1KFH3"/>
<reference evidence="1" key="1">
    <citation type="submission" date="2018-10" db="EMBL/GenBank/DDBJ databases">
        <title>Effector identification in a new, highly contiguous assembly of the strawberry crown rot pathogen Phytophthora cactorum.</title>
        <authorList>
            <person name="Armitage A.D."/>
            <person name="Nellist C.F."/>
            <person name="Bates H."/>
            <person name="Vickerstaff R.J."/>
            <person name="Harrison R.J."/>
        </authorList>
    </citation>
    <scope>NUCLEOTIDE SEQUENCE</scope>
    <source>
        <strain evidence="1">15-7</strain>
        <strain evidence="2">4032</strain>
        <strain evidence="3">4040</strain>
        <strain evidence="4">P415</strain>
    </source>
</reference>
<comment type="caution">
    <text evidence="1">The sequence shown here is derived from an EMBL/GenBank/DDBJ whole genome shotgun (WGS) entry which is preliminary data.</text>
</comment>
<dbReference type="Proteomes" id="UP000774804">
    <property type="component" value="Unassembled WGS sequence"/>
</dbReference>
<protein>
    <submittedName>
        <fullName evidence="1">Uncharacterized protein</fullName>
    </submittedName>
</protein>
<evidence type="ECO:0000313" key="3">
    <source>
        <dbReference type="EMBL" id="KAG2931867.1"/>
    </source>
</evidence>
<dbReference type="EMBL" id="RCML01000415">
    <property type="protein sequence ID" value="KAG2977719.1"/>
    <property type="molecule type" value="Genomic_DNA"/>
</dbReference>
<gene>
    <name evidence="1" type="ORF">PC113_g13144</name>
    <name evidence="2" type="ORF">PC115_g12052</name>
    <name evidence="3" type="ORF">PC117_g13309</name>
    <name evidence="4" type="ORF">PC118_g12709</name>
</gene>
<dbReference type="Proteomes" id="UP000697107">
    <property type="component" value="Unassembled WGS sequence"/>
</dbReference>
<sequence length="50" mass="5697">MLMRAGRLARRKRTAAATAALVVWFNQWLVCSEVSTFALSQICEQHTPIY</sequence>
<evidence type="ECO:0000313" key="1">
    <source>
        <dbReference type="EMBL" id="KAG2854618.1"/>
    </source>
</evidence>
<dbReference type="Proteomes" id="UP000735874">
    <property type="component" value="Unassembled WGS sequence"/>
</dbReference>
<dbReference type="EMBL" id="RCMI01000392">
    <property type="protein sequence ID" value="KAG2913437.1"/>
    <property type="molecule type" value="Genomic_DNA"/>
</dbReference>
<organism evidence="1 5">
    <name type="scientific">Phytophthora cactorum</name>
    <dbReference type="NCBI Taxonomy" id="29920"/>
    <lineage>
        <taxon>Eukaryota</taxon>
        <taxon>Sar</taxon>
        <taxon>Stramenopiles</taxon>
        <taxon>Oomycota</taxon>
        <taxon>Peronosporomycetes</taxon>
        <taxon>Peronosporales</taxon>
        <taxon>Peronosporaceae</taxon>
        <taxon>Phytophthora</taxon>
    </lineage>
</organism>